<name>A0A0A0HXR4_CLOBO</name>
<reference evidence="1 2" key="1">
    <citation type="submission" date="2014-01" db="EMBL/GenBank/DDBJ databases">
        <title>Plasmidome dynamics in the species complex Clostridium novyi sensu lato converts strains of independent lineages into distinctly different pathogens.</title>
        <authorList>
            <person name="Skarin H."/>
            <person name="Segerman B."/>
        </authorList>
    </citation>
    <scope>NUCLEOTIDE SEQUENCE [LARGE SCALE GENOMIC DNA]</scope>
    <source>
        <strain evidence="1 2">DC5</strain>
    </source>
</reference>
<comment type="caution">
    <text evidence="1">The sequence shown here is derived from an EMBL/GenBank/DDBJ whole genome shotgun (WGS) entry which is preliminary data.</text>
</comment>
<dbReference type="Proteomes" id="UP000030014">
    <property type="component" value="Unassembled WGS sequence"/>
</dbReference>
<dbReference type="RefSeq" id="WP_039260143.1">
    <property type="nucleotide sequence ID" value="NZ_JDRY01000170.1"/>
</dbReference>
<dbReference type="EMBL" id="JDRY01000170">
    <property type="protein sequence ID" value="KGM93317.1"/>
    <property type="molecule type" value="Genomic_DNA"/>
</dbReference>
<dbReference type="InterPro" id="IPR013320">
    <property type="entry name" value="ConA-like_dom_sf"/>
</dbReference>
<sequence length="308" mass="35434">MANKSLYFNGKDSEAIIKHKDFYNVFPFSIQCWIKTTQNNNNHSSIVNKYISGSRNGWSLNIKNGKISFWIYNNNNGCEFIGNTLISDNEWHNVIITVSNTVKVYIDGVLDIEVSSNINSYNTNSIDIVLGLYQGSHERYNGFLDDFSFWNIELDNSIIAKYSKGIRIDKNNNFLTGYWNMDKLVDNQIIDCIKKNNGTIKNLELISYGCPIEYYKFLLQQNNQLYTIKSEFYEPSKSQYKPITGVEVNNITDENLNKYGFDDIGDILKTIDKGNLNMLFTNDLEDGKQFGVNLKNGIKKIDGIRLLK</sequence>
<proteinExistence type="predicted"/>
<evidence type="ECO:0000313" key="2">
    <source>
        <dbReference type="Proteomes" id="UP000030014"/>
    </source>
</evidence>
<evidence type="ECO:0008006" key="3">
    <source>
        <dbReference type="Google" id="ProtNLM"/>
    </source>
</evidence>
<evidence type="ECO:0000313" key="1">
    <source>
        <dbReference type="EMBL" id="KGM93317.1"/>
    </source>
</evidence>
<dbReference type="Gene3D" id="2.60.120.200">
    <property type="match status" value="1"/>
</dbReference>
<gene>
    <name evidence="1" type="ORF">Z955_15170</name>
</gene>
<dbReference type="SUPFAM" id="SSF49899">
    <property type="entry name" value="Concanavalin A-like lectins/glucanases"/>
    <property type="match status" value="1"/>
</dbReference>
<protein>
    <recommendedName>
        <fullName evidence="3">Laminin G domain-containing protein</fullName>
    </recommendedName>
</protein>
<dbReference type="AlphaFoldDB" id="A0A0A0HXR4"/>
<organism evidence="1 2">
    <name type="scientific">Clostridium botulinum C/D str. DC5</name>
    <dbReference type="NCBI Taxonomy" id="1443128"/>
    <lineage>
        <taxon>Bacteria</taxon>
        <taxon>Bacillati</taxon>
        <taxon>Bacillota</taxon>
        <taxon>Clostridia</taxon>
        <taxon>Eubacteriales</taxon>
        <taxon>Clostridiaceae</taxon>
        <taxon>Clostridium</taxon>
    </lineage>
</organism>
<accession>A0A0A0HXR4</accession>
<dbReference type="Pfam" id="PF13385">
    <property type="entry name" value="Laminin_G_3"/>
    <property type="match status" value="1"/>
</dbReference>